<dbReference type="AlphaFoldDB" id="A0A9N8DM09"/>
<dbReference type="Proteomes" id="UP001153069">
    <property type="component" value="Unassembled WGS sequence"/>
</dbReference>
<dbReference type="SUPFAM" id="SSF111331">
    <property type="entry name" value="NAD kinase/diacylglycerol kinase-like"/>
    <property type="match status" value="1"/>
</dbReference>
<accession>A0A9N8DM09</accession>
<dbReference type="Gene3D" id="3.40.50.10330">
    <property type="entry name" value="Probable inorganic polyphosphate/atp-NAD kinase, domain 1"/>
    <property type="match status" value="1"/>
</dbReference>
<dbReference type="OrthoDB" id="3853857at2759"/>
<dbReference type="InterPro" id="IPR001206">
    <property type="entry name" value="Diacylglycerol_kinase_cat_dom"/>
</dbReference>
<protein>
    <recommendedName>
        <fullName evidence="1">DAGKc domain-containing protein</fullName>
    </recommendedName>
</protein>
<proteinExistence type="predicted"/>
<dbReference type="Pfam" id="PF00781">
    <property type="entry name" value="DAGK_cat"/>
    <property type="match status" value="1"/>
</dbReference>
<name>A0A9N8DM09_9STRA</name>
<organism evidence="2 3">
    <name type="scientific">Seminavis robusta</name>
    <dbReference type="NCBI Taxonomy" id="568900"/>
    <lineage>
        <taxon>Eukaryota</taxon>
        <taxon>Sar</taxon>
        <taxon>Stramenopiles</taxon>
        <taxon>Ochrophyta</taxon>
        <taxon>Bacillariophyta</taxon>
        <taxon>Bacillariophyceae</taxon>
        <taxon>Bacillariophycidae</taxon>
        <taxon>Naviculales</taxon>
        <taxon>Naviculaceae</taxon>
        <taxon>Seminavis</taxon>
    </lineage>
</organism>
<dbReference type="EMBL" id="CAICTM010000233">
    <property type="protein sequence ID" value="CAB9505532.1"/>
    <property type="molecule type" value="Genomic_DNA"/>
</dbReference>
<keyword evidence="3" id="KW-1185">Reference proteome</keyword>
<dbReference type="GO" id="GO:0016301">
    <property type="term" value="F:kinase activity"/>
    <property type="evidence" value="ECO:0007669"/>
    <property type="project" value="InterPro"/>
</dbReference>
<reference evidence="2" key="1">
    <citation type="submission" date="2020-06" db="EMBL/GenBank/DDBJ databases">
        <authorList>
            <consortium name="Plant Systems Biology data submission"/>
        </authorList>
    </citation>
    <scope>NUCLEOTIDE SEQUENCE</scope>
    <source>
        <strain evidence="2">D6</strain>
    </source>
</reference>
<feature type="domain" description="DAGKc" evidence="1">
    <location>
        <begin position="28"/>
        <end position="130"/>
    </location>
</feature>
<dbReference type="InterPro" id="IPR016064">
    <property type="entry name" value="NAD/diacylglycerol_kinase_sf"/>
</dbReference>
<sequence>MTRWQQRLDLFAADHAADSSNSDDDPDILFLVNPASAGGKPMEPYADCLAELKATGRHVEVYISRNSDDIIGLSKTKDLSSYKAIAVLSGDSTLYELVQDPLRENNGRWPYDAPILMLPGGSVNVIATENFGAKALPRQIIRQTLNAASNNALVKKASVMHVSSETATSRYILHHGAGGISGKVLAYMEGRRADIYPTLGNIGMLFTLLFHLPFVSTNDIAGPVFFDVWNSDIEAGKDMGFGVRRFDSNMTVVTIPKDKYPGKIEIIRLLPKLISGAIAKSWKEGNAPEYLSIEKTNKHAHQVDSTRTAEGAVTTIYGDGSGKVPFVSSDAKITV</sequence>
<evidence type="ECO:0000313" key="3">
    <source>
        <dbReference type="Proteomes" id="UP001153069"/>
    </source>
</evidence>
<comment type="caution">
    <text evidence="2">The sequence shown here is derived from an EMBL/GenBank/DDBJ whole genome shotgun (WGS) entry which is preliminary data.</text>
</comment>
<evidence type="ECO:0000259" key="1">
    <source>
        <dbReference type="Pfam" id="PF00781"/>
    </source>
</evidence>
<evidence type="ECO:0000313" key="2">
    <source>
        <dbReference type="EMBL" id="CAB9505532.1"/>
    </source>
</evidence>
<dbReference type="InterPro" id="IPR017438">
    <property type="entry name" value="ATP-NAD_kinase_N"/>
</dbReference>
<gene>
    <name evidence="2" type="ORF">SEMRO_234_G094510.1</name>
</gene>